<dbReference type="RefSeq" id="WP_190293423.1">
    <property type="nucleotide sequence ID" value="NZ_JABFCZ010000025.1"/>
</dbReference>
<organism evidence="1 2">
    <name type="scientific">Roseibium aggregatum</name>
    <dbReference type="NCBI Taxonomy" id="187304"/>
    <lineage>
        <taxon>Bacteria</taxon>
        <taxon>Pseudomonadati</taxon>
        <taxon>Pseudomonadota</taxon>
        <taxon>Alphaproteobacteria</taxon>
        <taxon>Hyphomicrobiales</taxon>
        <taxon>Stappiaceae</taxon>
        <taxon>Roseibium</taxon>
    </lineage>
</organism>
<gene>
    <name evidence="1" type="ORF">HK439_20935</name>
</gene>
<evidence type="ECO:0000313" key="2">
    <source>
        <dbReference type="Proteomes" id="UP000598467"/>
    </source>
</evidence>
<protein>
    <submittedName>
        <fullName evidence="1">Uncharacterized protein</fullName>
    </submittedName>
</protein>
<dbReference type="EMBL" id="JABFCZ010000025">
    <property type="protein sequence ID" value="MBD1548737.1"/>
    <property type="molecule type" value="Genomic_DNA"/>
</dbReference>
<comment type="caution">
    <text evidence="1">The sequence shown here is derived from an EMBL/GenBank/DDBJ whole genome shotgun (WGS) entry which is preliminary data.</text>
</comment>
<dbReference type="AlphaFoldDB" id="A0A926S8H8"/>
<evidence type="ECO:0000313" key="1">
    <source>
        <dbReference type="EMBL" id="MBD1548737.1"/>
    </source>
</evidence>
<reference evidence="1" key="1">
    <citation type="submission" date="2020-05" db="EMBL/GenBank/DDBJ databases">
        <title>Identification of trans-AT polyketide cluster in two marine bacteria, producers of a novel glutaramide-containing polyketide sesbanimide D and analogs.</title>
        <authorList>
            <person name="Kacar D."/>
            <person name="Rodriguez P."/>
            <person name="Canedo L."/>
            <person name="Gonzalez E."/>
            <person name="Galan B."/>
            <person name="De La Calle F."/>
            <person name="Garcia J.L."/>
        </authorList>
    </citation>
    <scope>NUCLEOTIDE SEQUENCE</scope>
    <source>
        <strain evidence="1">PHM038</strain>
    </source>
</reference>
<accession>A0A926S8H8</accession>
<sequence length="119" mass="12583">MLADPVTEEVLAAGYMAPEADAATTGPAKVRVVDVTASDVETMLVYLQKTLSKAEQIRARTTAGSYLDKVLAKTMESIAVEMAQLRYLLAHPDYPVPPGLAGLFVSGTKAAAGRMQPAM</sequence>
<name>A0A926S8H8_9HYPH</name>
<dbReference type="Proteomes" id="UP000598467">
    <property type="component" value="Unassembled WGS sequence"/>
</dbReference>
<proteinExistence type="predicted"/>